<dbReference type="InterPro" id="IPR035919">
    <property type="entry name" value="EAL_sf"/>
</dbReference>
<evidence type="ECO:0000256" key="1">
    <source>
        <dbReference type="SAM" id="MobiDB-lite"/>
    </source>
</evidence>
<dbReference type="SUPFAM" id="SSF55073">
    <property type="entry name" value="Nucleotide cyclase"/>
    <property type="match status" value="1"/>
</dbReference>
<dbReference type="CDD" id="cd01949">
    <property type="entry name" value="GGDEF"/>
    <property type="match status" value="1"/>
</dbReference>
<name>A0A7T5UI22_9BACT</name>
<dbReference type="PROSITE" id="PS50887">
    <property type="entry name" value="GGDEF"/>
    <property type="match status" value="1"/>
</dbReference>
<proteinExistence type="predicted"/>
<feature type="compositionally biased region" description="Low complexity" evidence="1">
    <location>
        <begin position="15"/>
        <end position="40"/>
    </location>
</feature>
<dbReference type="Pfam" id="PF00990">
    <property type="entry name" value="GGDEF"/>
    <property type="match status" value="1"/>
</dbReference>
<dbReference type="FunFam" id="3.20.20.450:FF:000001">
    <property type="entry name" value="Cyclic di-GMP phosphodiesterase yahA"/>
    <property type="match status" value="1"/>
</dbReference>
<sequence>MARPSPSARVHHASSPASAARTKGAARASARPAASARKSATLSNRLMRSPGDIWKSRLSWRITLVVFLTILTVQVGIMSMTIADYRQKRLDEISESARSAIVPLIEERIQNLLTSPISEEEARRVLETTRISGFSVYSVDFNLLRAYGEPLVTRLALQNGYQAKNRLSGDGTSYEVIFRPRNLFSRPFVIVVKIDSSSVQQQVFDYVEQNILVMLLMSAFVTTVLMMALGYWLLEPILFLRSNLMRASENPENPRVERSPFNPTDEIGSAIDIALSLIKQNADNIKRIKSAAQDQIHKLAYFDTLTSLPNRTLFLQKLNEMARAQGAENPGRYAVIALDLDHFKDINDSMGHNVGDAILRGVAKRLRASLPEQAIVARSGEDEFAITMPLTGKAITSRDVADRVIGVIRAEPFKVFNENFQIRSSIGVATFPDDGVDPDQVLKHADIALNRAKEDGRDTIKEYSEDYDRAVQLRFQMLRDLRDAMEKNQLLLYYQPQLDLKSGKVIGAEALIRWWKPDSSKEGGHFISPAEFIPIAEQSGLIVPIGEWVMKTAVETAMAWRQAGYEIRIAVNVSGAQFYQSDIVAYTSKILRESGLPPHQLELEVTESVFMEDIQHTITILQNLHNLGVELAIDDFGTGYSSLSYLRQFPIDRLKIDQSFIRNALQNPDDAAIARTIVALGHSLSLKVIAEGVETKEHEAFLQAQNCDEVQGFRYSRPIPKDKFAEFAATYNGDINSFNMN</sequence>
<dbReference type="NCBIfam" id="TIGR00254">
    <property type="entry name" value="GGDEF"/>
    <property type="match status" value="1"/>
</dbReference>
<accession>A0A7T5UI22</accession>
<keyword evidence="2" id="KW-1133">Transmembrane helix</keyword>
<dbReference type="Gene3D" id="3.30.70.270">
    <property type="match status" value="1"/>
</dbReference>
<dbReference type="InterPro" id="IPR029787">
    <property type="entry name" value="Nucleotide_cyclase"/>
</dbReference>
<keyword evidence="2" id="KW-0472">Membrane</keyword>
<protein>
    <submittedName>
        <fullName evidence="5">EAL domain-containing protein</fullName>
    </submittedName>
</protein>
<dbReference type="SMART" id="SM00267">
    <property type="entry name" value="GGDEF"/>
    <property type="match status" value="1"/>
</dbReference>
<feature type="domain" description="EAL" evidence="3">
    <location>
        <begin position="474"/>
        <end position="732"/>
    </location>
</feature>
<evidence type="ECO:0000259" key="4">
    <source>
        <dbReference type="PROSITE" id="PS50887"/>
    </source>
</evidence>
<dbReference type="Pfam" id="PF00563">
    <property type="entry name" value="EAL"/>
    <property type="match status" value="1"/>
</dbReference>
<dbReference type="EMBL" id="CP066681">
    <property type="protein sequence ID" value="QQG36243.1"/>
    <property type="molecule type" value="Genomic_DNA"/>
</dbReference>
<dbReference type="InterPro" id="IPR000160">
    <property type="entry name" value="GGDEF_dom"/>
</dbReference>
<dbReference type="InterPro" id="IPR043128">
    <property type="entry name" value="Rev_trsase/Diguanyl_cyclase"/>
</dbReference>
<dbReference type="Proteomes" id="UP000595362">
    <property type="component" value="Chromosome"/>
</dbReference>
<evidence type="ECO:0000256" key="2">
    <source>
        <dbReference type="SAM" id="Phobius"/>
    </source>
</evidence>
<dbReference type="CDD" id="cd01948">
    <property type="entry name" value="EAL"/>
    <property type="match status" value="1"/>
</dbReference>
<dbReference type="InterPro" id="IPR052155">
    <property type="entry name" value="Biofilm_reg_signaling"/>
</dbReference>
<dbReference type="Gene3D" id="3.20.20.450">
    <property type="entry name" value="EAL domain"/>
    <property type="match status" value="1"/>
</dbReference>
<dbReference type="SMART" id="SM00052">
    <property type="entry name" value="EAL"/>
    <property type="match status" value="1"/>
</dbReference>
<feature type="region of interest" description="Disordered" evidence="1">
    <location>
        <begin position="1"/>
        <end position="41"/>
    </location>
</feature>
<dbReference type="AlphaFoldDB" id="A0A7T5UI22"/>
<gene>
    <name evidence="5" type="ORF">HYS17_00165</name>
</gene>
<feature type="transmembrane region" description="Helical" evidence="2">
    <location>
        <begin position="58"/>
        <end position="83"/>
    </location>
</feature>
<feature type="domain" description="GGDEF" evidence="4">
    <location>
        <begin position="331"/>
        <end position="465"/>
    </location>
</feature>
<dbReference type="InterPro" id="IPR001633">
    <property type="entry name" value="EAL_dom"/>
</dbReference>
<dbReference type="SUPFAM" id="SSF141868">
    <property type="entry name" value="EAL domain-like"/>
    <property type="match status" value="1"/>
</dbReference>
<reference evidence="5 6" key="1">
    <citation type="submission" date="2020-07" db="EMBL/GenBank/DDBJ databases">
        <title>Huge and variable diversity of episymbiotic CPR bacteria and DPANN archaea in groundwater ecosystems.</title>
        <authorList>
            <person name="He C.Y."/>
            <person name="Keren R."/>
            <person name="Whittaker M."/>
            <person name="Farag I.F."/>
            <person name="Doudna J."/>
            <person name="Cate J.H.D."/>
            <person name="Banfield J.F."/>
        </authorList>
    </citation>
    <scope>NUCLEOTIDE SEQUENCE [LARGE SCALE GENOMIC DNA]</scope>
    <source>
        <strain evidence="5">NC_groundwater_70_Ag_B-0.1um_54_66</strain>
    </source>
</reference>
<dbReference type="PANTHER" id="PTHR44757:SF2">
    <property type="entry name" value="BIOFILM ARCHITECTURE MAINTENANCE PROTEIN MBAA"/>
    <property type="match status" value="1"/>
</dbReference>
<evidence type="ECO:0000313" key="5">
    <source>
        <dbReference type="EMBL" id="QQG36243.1"/>
    </source>
</evidence>
<evidence type="ECO:0000313" key="6">
    <source>
        <dbReference type="Proteomes" id="UP000595362"/>
    </source>
</evidence>
<dbReference type="PROSITE" id="PS50883">
    <property type="entry name" value="EAL"/>
    <property type="match status" value="1"/>
</dbReference>
<dbReference type="PANTHER" id="PTHR44757">
    <property type="entry name" value="DIGUANYLATE CYCLASE DGCP"/>
    <property type="match status" value="1"/>
</dbReference>
<organism evidence="5 6">
    <name type="scientific">Micavibrio aeruginosavorus</name>
    <dbReference type="NCBI Taxonomy" id="349221"/>
    <lineage>
        <taxon>Bacteria</taxon>
        <taxon>Pseudomonadati</taxon>
        <taxon>Bdellovibrionota</taxon>
        <taxon>Bdellovibrionia</taxon>
        <taxon>Bdellovibrionales</taxon>
        <taxon>Pseudobdellovibrionaceae</taxon>
        <taxon>Micavibrio</taxon>
    </lineage>
</organism>
<keyword evidence="2" id="KW-0812">Transmembrane</keyword>
<feature type="transmembrane region" description="Helical" evidence="2">
    <location>
        <begin position="211"/>
        <end position="234"/>
    </location>
</feature>
<evidence type="ECO:0000259" key="3">
    <source>
        <dbReference type="PROSITE" id="PS50883"/>
    </source>
</evidence>